<feature type="binding site" evidence="5">
    <location>
        <position position="288"/>
    </location>
    <ligand>
        <name>NAD(+)</name>
        <dbReference type="ChEBI" id="CHEBI:57540"/>
    </ligand>
</feature>
<name>A0A9W8XBG2_9PLEO</name>
<dbReference type="GO" id="GO:0003955">
    <property type="term" value="F:NAD(P)H dehydrogenase (quinone) activity"/>
    <property type="evidence" value="ECO:0007669"/>
    <property type="project" value="TreeGrafter"/>
</dbReference>
<dbReference type="SUPFAM" id="SSF55424">
    <property type="entry name" value="FAD/NAD-linked reductases, dimerisation (C-terminal) domain"/>
    <property type="match status" value="1"/>
</dbReference>
<dbReference type="Gene3D" id="3.30.390.30">
    <property type="match status" value="1"/>
</dbReference>
<keyword evidence="3 5" id="KW-0274">FAD</keyword>
<keyword evidence="10" id="KW-1185">Reference proteome</keyword>
<dbReference type="PRINTS" id="PR00411">
    <property type="entry name" value="PNDRDTASEI"/>
</dbReference>
<feature type="binding site" evidence="5">
    <location>
        <begin position="188"/>
        <end position="195"/>
    </location>
    <ligand>
        <name>NAD(+)</name>
        <dbReference type="ChEBI" id="CHEBI:57540"/>
    </ligand>
</feature>
<dbReference type="InterPro" id="IPR001100">
    <property type="entry name" value="Pyr_nuc-diS_OxRdtase"/>
</dbReference>
<dbReference type="Proteomes" id="UP001140513">
    <property type="component" value="Unassembled WGS sequence"/>
</dbReference>
<dbReference type="InterPro" id="IPR016156">
    <property type="entry name" value="FAD/NAD-linked_Rdtase_dimer_sf"/>
</dbReference>
<dbReference type="PANTHER" id="PTHR43014">
    <property type="entry name" value="MERCURIC REDUCTASE"/>
    <property type="match status" value="1"/>
</dbReference>
<protein>
    <recommendedName>
        <fullName evidence="11">FAD/NAD(P)-binding domain-containing protein</fullName>
    </recommendedName>
</protein>
<feature type="disulfide bond" description="Redox-active" evidence="6">
    <location>
        <begin position="44"/>
        <end position="49"/>
    </location>
</feature>
<evidence type="ECO:0000256" key="4">
    <source>
        <dbReference type="PIRSR" id="PIRSR000350-2"/>
    </source>
</evidence>
<dbReference type="PRINTS" id="PR00368">
    <property type="entry name" value="FADPNR"/>
</dbReference>
<dbReference type="InterPro" id="IPR036188">
    <property type="entry name" value="FAD/NAD-bd_sf"/>
</dbReference>
<evidence type="ECO:0008006" key="11">
    <source>
        <dbReference type="Google" id="ProtNLM"/>
    </source>
</evidence>
<dbReference type="EMBL" id="JAPEUX010000008">
    <property type="protein sequence ID" value="KAJ4346599.1"/>
    <property type="molecule type" value="Genomic_DNA"/>
</dbReference>
<evidence type="ECO:0000256" key="6">
    <source>
        <dbReference type="PIRSR" id="PIRSR000350-4"/>
    </source>
</evidence>
<keyword evidence="5" id="KW-0547">Nucleotide-binding</keyword>
<dbReference type="GeneID" id="80914060"/>
<reference evidence="9" key="1">
    <citation type="submission" date="2022-10" db="EMBL/GenBank/DDBJ databases">
        <title>Tapping the CABI collections for fungal endophytes: first genome assemblies for Collariella, Neodidymelliopsis, Ascochyta clinopodiicola, Didymella pomorum, Didymosphaeria variabile, Neocosmospora piperis and Neocucurbitaria cava.</title>
        <authorList>
            <person name="Hill R."/>
        </authorList>
    </citation>
    <scope>NUCLEOTIDE SEQUENCE</scope>
    <source>
        <strain evidence="9">IMI 356815</strain>
    </source>
</reference>
<dbReference type="Gene3D" id="3.50.50.60">
    <property type="entry name" value="FAD/NAD(P)-binding domain"/>
    <property type="match status" value="2"/>
</dbReference>
<dbReference type="InterPro" id="IPR004099">
    <property type="entry name" value="Pyr_nucl-diS_OxRdtase_dimer"/>
</dbReference>
<dbReference type="GO" id="GO:0050660">
    <property type="term" value="F:flavin adenine dinucleotide binding"/>
    <property type="evidence" value="ECO:0007669"/>
    <property type="project" value="TreeGrafter"/>
</dbReference>
<keyword evidence="2" id="KW-0285">Flavoprotein</keyword>
<feature type="binding site" evidence="5">
    <location>
        <position position="329"/>
    </location>
    <ligand>
        <name>FAD</name>
        <dbReference type="ChEBI" id="CHEBI:57692"/>
    </ligand>
</feature>
<evidence type="ECO:0000256" key="1">
    <source>
        <dbReference type="ARBA" id="ARBA00007532"/>
    </source>
</evidence>
<organism evidence="9 10">
    <name type="scientific">Didymosphaeria variabile</name>
    <dbReference type="NCBI Taxonomy" id="1932322"/>
    <lineage>
        <taxon>Eukaryota</taxon>
        <taxon>Fungi</taxon>
        <taxon>Dikarya</taxon>
        <taxon>Ascomycota</taxon>
        <taxon>Pezizomycotina</taxon>
        <taxon>Dothideomycetes</taxon>
        <taxon>Pleosporomycetidae</taxon>
        <taxon>Pleosporales</taxon>
        <taxon>Massarineae</taxon>
        <taxon>Didymosphaeriaceae</taxon>
        <taxon>Didymosphaeria</taxon>
    </lineage>
</organism>
<gene>
    <name evidence="9" type="ORF">N0V89_010530</name>
</gene>
<evidence type="ECO:0000256" key="3">
    <source>
        <dbReference type="ARBA" id="ARBA00022827"/>
    </source>
</evidence>
<dbReference type="InterPro" id="IPR023753">
    <property type="entry name" value="FAD/NAD-binding_dom"/>
</dbReference>
<feature type="active site" description="Proton acceptor" evidence="4">
    <location>
        <position position="446"/>
    </location>
</feature>
<feature type="domain" description="FAD/NAD(P)-binding" evidence="8">
    <location>
        <begin position="7"/>
        <end position="341"/>
    </location>
</feature>
<dbReference type="RefSeq" id="XP_056066399.1">
    <property type="nucleotide sequence ID" value="XM_056219272.1"/>
</dbReference>
<comment type="caution">
    <text evidence="9">The sequence shown here is derived from an EMBL/GenBank/DDBJ whole genome shotgun (WGS) entry which is preliminary data.</text>
</comment>
<evidence type="ECO:0000313" key="10">
    <source>
        <dbReference type="Proteomes" id="UP001140513"/>
    </source>
</evidence>
<evidence type="ECO:0000256" key="5">
    <source>
        <dbReference type="PIRSR" id="PIRSR000350-3"/>
    </source>
</evidence>
<evidence type="ECO:0000259" key="7">
    <source>
        <dbReference type="Pfam" id="PF02852"/>
    </source>
</evidence>
<feature type="domain" description="Pyridine nucleotide-disulphide oxidoreductase dimerisation" evidence="7">
    <location>
        <begin position="396"/>
        <end position="454"/>
    </location>
</feature>
<sequence length="464" mass="49820">MSTYLHYDALILGSGQAGTPLASHLRSLNLSVCLVERAHIGGCCVNEGCTPTKTMVASGRMAYLVRRATEYGVHDGEGTPRITVAMQEVRERKKDIVDSFRGGGEKRLEAAGVVVEAGRRGSWGEERGGLRWGRGKKVVTAERVFVNVGCRPARPEVPGLDDIPLERVLDSTSIQELGEVPGHLVVVGGGYIGLEFAQLFRRLGADVSIIHRGPGLLSRNDDPELVQCMQRILEEDGIDIIFSATSTTFSNSPSSSAEEAHDLPIRVTTLSAGEKKDFHASHILLATGRVPNTSTLNLSSAGISTTSSGYIPTSPSLQTNIPGIYAMGDVKGGPAFTHVSYDDFRILKAHLAGETARTTEDRTGLVPSVVYTDPQFAHIGPKWGELPKGRGLVSYSMLKAVIDPSTNKIISFSAIAVEAGEIMAVVQMAMVGGLTWMAVRDAVFAHPSWAECLNNLWGGERKEI</sequence>
<dbReference type="AlphaFoldDB" id="A0A9W8XBG2"/>
<evidence type="ECO:0000259" key="8">
    <source>
        <dbReference type="Pfam" id="PF07992"/>
    </source>
</evidence>
<feature type="binding site" evidence="5">
    <location>
        <position position="53"/>
    </location>
    <ligand>
        <name>FAD</name>
        <dbReference type="ChEBI" id="CHEBI:57692"/>
    </ligand>
</feature>
<comment type="similarity">
    <text evidence="1">Belongs to the class-I pyridine nucleotide-disulfide oxidoreductase family.</text>
</comment>
<accession>A0A9W8XBG2</accession>
<evidence type="ECO:0000256" key="2">
    <source>
        <dbReference type="ARBA" id="ARBA00022630"/>
    </source>
</evidence>
<dbReference type="OrthoDB" id="361797at2759"/>
<dbReference type="PANTHER" id="PTHR43014:SF2">
    <property type="entry name" value="MERCURIC REDUCTASE"/>
    <property type="match status" value="1"/>
</dbReference>
<comment type="cofactor">
    <cofactor evidence="5">
        <name>FAD</name>
        <dbReference type="ChEBI" id="CHEBI:57692"/>
    </cofactor>
    <text evidence="5">Binds 1 FAD per subunit.</text>
</comment>
<proteinExistence type="inferred from homology"/>
<dbReference type="SUPFAM" id="SSF51905">
    <property type="entry name" value="FAD/NAD(P)-binding domain"/>
    <property type="match status" value="1"/>
</dbReference>
<dbReference type="Pfam" id="PF07992">
    <property type="entry name" value="Pyr_redox_2"/>
    <property type="match status" value="1"/>
</dbReference>
<evidence type="ECO:0000313" key="9">
    <source>
        <dbReference type="EMBL" id="KAJ4346599.1"/>
    </source>
</evidence>
<dbReference type="Pfam" id="PF02852">
    <property type="entry name" value="Pyr_redox_dim"/>
    <property type="match status" value="1"/>
</dbReference>
<dbReference type="PIRSF" id="PIRSF000350">
    <property type="entry name" value="Mercury_reductase_MerA"/>
    <property type="match status" value="1"/>
</dbReference>
<keyword evidence="5" id="KW-0520">NAD</keyword>